<organism evidence="2 3">
    <name type="scientific">Cladophialophora bantiana (strain ATCC 10958 / CBS 173.52 / CDC B-1940 / NIH 8579)</name>
    <name type="common">Xylohypha bantiana</name>
    <dbReference type="NCBI Taxonomy" id="1442370"/>
    <lineage>
        <taxon>Eukaryota</taxon>
        <taxon>Fungi</taxon>
        <taxon>Dikarya</taxon>
        <taxon>Ascomycota</taxon>
        <taxon>Pezizomycotina</taxon>
        <taxon>Eurotiomycetes</taxon>
        <taxon>Chaetothyriomycetidae</taxon>
        <taxon>Chaetothyriales</taxon>
        <taxon>Herpotrichiellaceae</taxon>
        <taxon>Cladophialophora</taxon>
    </lineage>
</organism>
<evidence type="ECO:0000313" key="3">
    <source>
        <dbReference type="Proteomes" id="UP000053789"/>
    </source>
</evidence>
<dbReference type="AlphaFoldDB" id="A0A0D2HV76"/>
<reference evidence="2" key="1">
    <citation type="submission" date="2015-01" db="EMBL/GenBank/DDBJ databases">
        <title>The Genome Sequence of Cladophialophora bantiana CBS 173.52.</title>
        <authorList>
            <consortium name="The Broad Institute Genomics Platform"/>
            <person name="Cuomo C."/>
            <person name="de Hoog S."/>
            <person name="Gorbushina A."/>
            <person name="Stielow B."/>
            <person name="Teixiera M."/>
            <person name="Abouelleil A."/>
            <person name="Chapman S.B."/>
            <person name="Priest M."/>
            <person name="Young S.K."/>
            <person name="Wortman J."/>
            <person name="Nusbaum C."/>
            <person name="Birren B."/>
        </authorList>
    </citation>
    <scope>NUCLEOTIDE SEQUENCE [LARGE SCALE GENOMIC DNA]</scope>
    <source>
        <strain evidence="2">CBS 173.52</strain>
    </source>
</reference>
<sequence length="298" mass="32850">MSSCCLSEGAGSDSPLESVLPSKVENTKVRPPNGELSTKTKETLFAESFVTLPLQKSPTIPSAAAGVKKAVHTENLLVEDRTDMITSSSLERDRESTVWIVTSRCGKLGDMASPSSPPPVSHIAKHERIARQRQRKSDKVAPEGHHVQDKHEPKYFESAETWITHGCLVYANCEFIHAVRKVAVGSTVQSVIEQRNLDVTESDLVKYMTIFCSRAITAATIQCGDETDDATDDAKDQDVNGQNMEVGDSVEKYSGFDDIAEELQRKARLIRLEAKEAEKMECEDHDTAGCEVHVLNFL</sequence>
<proteinExistence type="predicted"/>
<dbReference type="VEuPathDB" id="FungiDB:Z519_10988"/>
<dbReference type="Proteomes" id="UP000053789">
    <property type="component" value="Unassembled WGS sequence"/>
</dbReference>
<keyword evidence="3" id="KW-1185">Reference proteome</keyword>
<dbReference type="HOGENOM" id="CLU_877172_0_0_1"/>
<protein>
    <submittedName>
        <fullName evidence="2">Uncharacterized protein</fullName>
    </submittedName>
</protein>
<evidence type="ECO:0000313" key="2">
    <source>
        <dbReference type="EMBL" id="KIW88419.1"/>
    </source>
</evidence>
<evidence type="ECO:0000256" key="1">
    <source>
        <dbReference type="SAM" id="MobiDB-lite"/>
    </source>
</evidence>
<dbReference type="OrthoDB" id="10355866at2759"/>
<dbReference type="EMBL" id="KN846999">
    <property type="protein sequence ID" value="KIW88419.1"/>
    <property type="molecule type" value="Genomic_DNA"/>
</dbReference>
<dbReference type="GeneID" id="27703916"/>
<feature type="region of interest" description="Disordered" evidence="1">
    <location>
        <begin position="1"/>
        <end position="39"/>
    </location>
</feature>
<dbReference type="RefSeq" id="XP_016615088.1">
    <property type="nucleotide sequence ID" value="XM_016768701.1"/>
</dbReference>
<name>A0A0D2HV76_CLAB1</name>
<gene>
    <name evidence="2" type="ORF">Z519_10988</name>
</gene>
<accession>A0A0D2HV76</accession>